<dbReference type="EMBL" id="JAAKGT010000002">
    <property type="protein sequence ID" value="NGM49007.1"/>
    <property type="molecule type" value="Genomic_DNA"/>
</dbReference>
<organism evidence="2">
    <name type="scientific">Caulobacter sp. 602-2</name>
    <dbReference type="NCBI Taxonomy" id="2710887"/>
    <lineage>
        <taxon>Bacteria</taxon>
        <taxon>Pseudomonadati</taxon>
        <taxon>Pseudomonadota</taxon>
        <taxon>Alphaproteobacteria</taxon>
        <taxon>Caulobacterales</taxon>
        <taxon>Caulobacteraceae</taxon>
        <taxon>Caulobacter</taxon>
    </lineage>
</organism>
<reference evidence="2" key="1">
    <citation type="submission" date="2020-02" db="EMBL/GenBank/DDBJ databases">
        <authorList>
            <person name="Gao J."/>
            <person name="Sun J."/>
        </authorList>
    </citation>
    <scope>NUCLEOTIDE SEQUENCE</scope>
    <source>
        <strain evidence="2">602-2</strain>
    </source>
</reference>
<gene>
    <name evidence="2" type="ORF">G5B46_05245</name>
</gene>
<name>A0A6G4QU90_9CAUL</name>
<dbReference type="AlphaFoldDB" id="A0A6G4QU90"/>
<comment type="caution">
    <text evidence="2">The sequence shown here is derived from an EMBL/GenBank/DDBJ whole genome shotgun (WGS) entry which is preliminary data.</text>
</comment>
<proteinExistence type="predicted"/>
<accession>A0A6G4QU90</accession>
<dbReference type="RefSeq" id="WP_165256794.1">
    <property type="nucleotide sequence ID" value="NZ_JAAKGT010000002.1"/>
</dbReference>
<feature type="region of interest" description="Disordered" evidence="1">
    <location>
        <begin position="1"/>
        <end position="22"/>
    </location>
</feature>
<evidence type="ECO:0000256" key="1">
    <source>
        <dbReference type="SAM" id="MobiDB-lite"/>
    </source>
</evidence>
<feature type="compositionally biased region" description="Basic residues" evidence="1">
    <location>
        <begin position="1"/>
        <end position="16"/>
    </location>
</feature>
<sequence>MAKRRNALPVRPHRKRGLPDADGNVVCKAERRWRMRRAVGLIADKFRAHRPGESDYEKQKRAEPGQEGYLGWWWDPQWDAYCTPEARRWQWPQDRLRGSSLPDRRDPKVAELWPWEAVDIDW</sequence>
<evidence type="ECO:0000313" key="2">
    <source>
        <dbReference type="EMBL" id="NGM49007.1"/>
    </source>
</evidence>
<protein>
    <submittedName>
        <fullName evidence="2">Uncharacterized protein</fullName>
    </submittedName>
</protein>